<dbReference type="AlphaFoldDB" id="A0A7J7KWA8"/>
<accession>A0A7J7KWA8</accession>
<protein>
    <submittedName>
        <fullName evidence="2">Uncharacterized protein</fullName>
    </submittedName>
</protein>
<dbReference type="Proteomes" id="UP000541444">
    <property type="component" value="Unassembled WGS sequence"/>
</dbReference>
<dbReference type="GO" id="GO:0005739">
    <property type="term" value="C:mitochondrion"/>
    <property type="evidence" value="ECO:0007669"/>
    <property type="project" value="TreeGrafter"/>
</dbReference>
<keyword evidence="1" id="KW-0808">Transferase</keyword>
<dbReference type="GO" id="GO:0002143">
    <property type="term" value="P:tRNA wobble position uridine thiolation"/>
    <property type="evidence" value="ECO:0007669"/>
    <property type="project" value="TreeGrafter"/>
</dbReference>
<dbReference type="PANTHER" id="PTHR11807:SF12">
    <property type="entry name" value="CYTOPLASMIC TRNA 2-THIOLATION PROTEIN 1"/>
    <property type="match status" value="1"/>
</dbReference>
<dbReference type="GO" id="GO:0016740">
    <property type="term" value="F:transferase activity"/>
    <property type="evidence" value="ECO:0007669"/>
    <property type="project" value="UniProtKB-KW"/>
</dbReference>
<evidence type="ECO:0000313" key="2">
    <source>
        <dbReference type="EMBL" id="KAF6134653.1"/>
    </source>
</evidence>
<evidence type="ECO:0000313" key="3">
    <source>
        <dbReference type="Proteomes" id="UP000541444"/>
    </source>
</evidence>
<sequence>MEEIEILSTKRISVRDLWMHFYVSKNLRCRMTVYLDPLLLEDFLMEKKRCGFSHETATSRSVAKSLTTTRIVAINAYSSSGGKDLTVPAFVLSELYHWHNYGLDLFLLSIDEGITGYRDDSLETVKRNEVQYGLPLKVVSYKDLYGWTMDDSEDDRTEK</sequence>
<dbReference type="InterPro" id="IPR014729">
    <property type="entry name" value="Rossmann-like_a/b/a_fold"/>
</dbReference>
<gene>
    <name evidence="2" type="ORF">GIB67_002054</name>
</gene>
<keyword evidence="3" id="KW-1185">Reference proteome</keyword>
<dbReference type="EMBL" id="JACGCM010002827">
    <property type="protein sequence ID" value="KAF6134653.1"/>
    <property type="molecule type" value="Genomic_DNA"/>
</dbReference>
<proteinExistence type="predicted"/>
<dbReference type="GO" id="GO:0000049">
    <property type="term" value="F:tRNA binding"/>
    <property type="evidence" value="ECO:0007669"/>
    <property type="project" value="TreeGrafter"/>
</dbReference>
<comment type="caution">
    <text evidence="2">The sequence shown here is derived from an EMBL/GenBank/DDBJ whole genome shotgun (WGS) entry which is preliminary data.</text>
</comment>
<dbReference type="OrthoDB" id="198857at2759"/>
<dbReference type="PANTHER" id="PTHR11807">
    <property type="entry name" value="ATPASES OF THE PP SUPERFAMILY-RELATED"/>
    <property type="match status" value="1"/>
</dbReference>
<name>A0A7J7KWA8_9MAGN</name>
<dbReference type="Gene3D" id="3.40.50.620">
    <property type="entry name" value="HUPs"/>
    <property type="match status" value="1"/>
</dbReference>
<evidence type="ECO:0000256" key="1">
    <source>
        <dbReference type="ARBA" id="ARBA00022679"/>
    </source>
</evidence>
<organism evidence="2 3">
    <name type="scientific">Kingdonia uniflora</name>
    <dbReference type="NCBI Taxonomy" id="39325"/>
    <lineage>
        <taxon>Eukaryota</taxon>
        <taxon>Viridiplantae</taxon>
        <taxon>Streptophyta</taxon>
        <taxon>Embryophyta</taxon>
        <taxon>Tracheophyta</taxon>
        <taxon>Spermatophyta</taxon>
        <taxon>Magnoliopsida</taxon>
        <taxon>Ranunculales</taxon>
        <taxon>Circaeasteraceae</taxon>
        <taxon>Kingdonia</taxon>
    </lineage>
</organism>
<dbReference type="SUPFAM" id="SSF52402">
    <property type="entry name" value="Adenine nucleotide alpha hydrolases-like"/>
    <property type="match status" value="1"/>
</dbReference>
<reference evidence="2 3" key="1">
    <citation type="journal article" date="2020" name="IScience">
        <title>Genome Sequencing of the Endangered Kingdonia uniflora (Circaeasteraceae, Ranunculales) Reveals Potential Mechanisms of Evolutionary Specialization.</title>
        <authorList>
            <person name="Sun Y."/>
            <person name="Deng T."/>
            <person name="Zhang A."/>
            <person name="Moore M.J."/>
            <person name="Landis J.B."/>
            <person name="Lin N."/>
            <person name="Zhang H."/>
            <person name="Zhang X."/>
            <person name="Huang J."/>
            <person name="Zhang X."/>
            <person name="Sun H."/>
            <person name="Wang H."/>
        </authorList>
    </citation>
    <scope>NUCLEOTIDE SEQUENCE [LARGE SCALE GENOMIC DNA]</scope>
    <source>
        <strain evidence="2">TB1705</strain>
        <tissue evidence="2">Leaf</tissue>
    </source>
</reference>
<dbReference type="GO" id="GO:0002144">
    <property type="term" value="C:cytosolic tRNA wobble base thiouridylase complex"/>
    <property type="evidence" value="ECO:0007669"/>
    <property type="project" value="TreeGrafter"/>
</dbReference>